<accession>A0A9P6M8F2</accession>
<evidence type="ECO:0000313" key="1">
    <source>
        <dbReference type="EMBL" id="KAF9979713.1"/>
    </source>
</evidence>
<dbReference type="OrthoDB" id="10591176at2759"/>
<evidence type="ECO:0000313" key="2">
    <source>
        <dbReference type="Proteomes" id="UP000749646"/>
    </source>
</evidence>
<sequence length="104" mass="12199">MPFQTPIDIKDDKEQIPQLLGSRTDSEEFYMQQAVQKVYTSVPDTVLQYYLTQDSDIGPSSLLRVKILEMQHHEDFKDCFESPDQLGQFTPTMIFLVHKDKYNH</sequence>
<organism evidence="1 2">
    <name type="scientific">Modicella reniformis</name>
    <dbReference type="NCBI Taxonomy" id="1440133"/>
    <lineage>
        <taxon>Eukaryota</taxon>
        <taxon>Fungi</taxon>
        <taxon>Fungi incertae sedis</taxon>
        <taxon>Mucoromycota</taxon>
        <taxon>Mortierellomycotina</taxon>
        <taxon>Mortierellomycetes</taxon>
        <taxon>Mortierellales</taxon>
        <taxon>Mortierellaceae</taxon>
        <taxon>Modicella</taxon>
    </lineage>
</organism>
<gene>
    <name evidence="1" type="ORF">BGZ65_006114</name>
</gene>
<keyword evidence="2" id="KW-1185">Reference proteome</keyword>
<name>A0A9P6M8F2_9FUNG</name>
<dbReference type="Proteomes" id="UP000749646">
    <property type="component" value="Unassembled WGS sequence"/>
</dbReference>
<dbReference type="EMBL" id="JAAAHW010003987">
    <property type="protein sequence ID" value="KAF9979713.1"/>
    <property type="molecule type" value="Genomic_DNA"/>
</dbReference>
<comment type="caution">
    <text evidence="1">The sequence shown here is derived from an EMBL/GenBank/DDBJ whole genome shotgun (WGS) entry which is preliminary data.</text>
</comment>
<dbReference type="AlphaFoldDB" id="A0A9P6M8F2"/>
<protein>
    <submittedName>
        <fullName evidence="1">Uncharacterized protein</fullName>
    </submittedName>
</protein>
<proteinExistence type="predicted"/>
<reference evidence="1" key="1">
    <citation type="journal article" date="2020" name="Fungal Divers.">
        <title>Resolving the Mortierellaceae phylogeny through synthesis of multi-gene phylogenetics and phylogenomics.</title>
        <authorList>
            <person name="Vandepol N."/>
            <person name="Liber J."/>
            <person name="Desiro A."/>
            <person name="Na H."/>
            <person name="Kennedy M."/>
            <person name="Barry K."/>
            <person name="Grigoriev I.V."/>
            <person name="Miller A.N."/>
            <person name="O'Donnell K."/>
            <person name="Stajich J.E."/>
            <person name="Bonito G."/>
        </authorList>
    </citation>
    <scope>NUCLEOTIDE SEQUENCE</scope>
    <source>
        <strain evidence="1">MES-2147</strain>
    </source>
</reference>